<keyword evidence="3" id="KW-0862">Zinc</keyword>
<evidence type="ECO:0000256" key="1">
    <source>
        <dbReference type="ARBA" id="ARBA00007818"/>
    </source>
</evidence>
<dbReference type="Pfam" id="PF05907">
    <property type="entry name" value="CXXC_Zn-b_euk"/>
    <property type="match status" value="1"/>
</dbReference>
<dbReference type="EMBL" id="KQ241729">
    <property type="protein sequence ID" value="KNC84955.1"/>
    <property type="molecule type" value="Genomic_DNA"/>
</dbReference>
<comment type="similarity">
    <text evidence="1">Belongs to the UPF0587 family.</text>
</comment>
<dbReference type="Proteomes" id="UP000054560">
    <property type="component" value="Unassembled WGS sequence"/>
</dbReference>
<dbReference type="InterPro" id="IPR008584">
    <property type="entry name" value="CXXC_Zn-binding_euk"/>
</dbReference>
<dbReference type="GeneID" id="25903350"/>
<protein>
    <submittedName>
        <fullName evidence="4">Uncharacterized protein</fullName>
    </submittedName>
</protein>
<evidence type="ECO:0000313" key="4">
    <source>
        <dbReference type="EMBL" id="KNC84955.1"/>
    </source>
</evidence>
<keyword evidence="2" id="KW-0479">Metal-binding</keyword>
<evidence type="ECO:0000256" key="2">
    <source>
        <dbReference type="ARBA" id="ARBA00022723"/>
    </source>
</evidence>
<dbReference type="AlphaFoldDB" id="A0A0L0G7H8"/>
<name>A0A0L0G7H8_9EUKA</name>
<evidence type="ECO:0000256" key="3">
    <source>
        <dbReference type="ARBA" id="ARBA00022833"/>
    </source>
</evidence>
<sequence>MTILDLQIKADLENVTDLTTDPDDFRWYLKVRCGCGEENNKWLYLEADDFTEIPGARGGEANLVVKCDLCSRTNSISLVDKPVRAYTKSGEYQTIAAFDCRGVEPIAFDPRVCSQWGAQNTCTHAHKHAQYT</sequence>
<organism evidence="4 5">
    <name type="scientific">Sphaeroforma arctica JP610</name>
    <dbReference type="NCBI Taxonomy" id="667725"/>
    <lineage>
        <taxon>Eukaryota</taxon>
        <taxon>Ichthyosporea</taxon>
        <taxon>Ichthyophonida</taxon>
        <taxon>Sphaeroforma</taxon>
    </lineage>
</organism>
<dbReference type="PANTHER" id="PTHR12857">
    <property type="entry name" value="CXXC MOTIF CONTAINING ZINC BINDING PROTEIN"/>
    <property type="match status" value="1"/>
</dbReference>
<reference evidence="4 5" key="1">
    <citation type="submission" date="2011-02" db="EMBL/GenBank/DDBJ databases">
        <title>The Genome Sequence of Sphaeroforma arctica JP610.</title>
        <authorList>
            <consortium name="The Broad Institute Genome Sequencing Platform"/>
            <person name="Russ C."/>
            <person name="Cuomo C."/>
            <person name="Young S.K."/>
            <person name="Zeng Q."/>
            <person name="Gargeya S."/>
            <person name="Alvarado L."/>
            <person name="Berlin A."/>
            <person name="Chapman S.B."/>
            <person name="Chen Z."/>
            <person name="Freedman E."/>
            <person name="Gellesch M."/>
            <person name="Goldberg J."/>
            <person name="Griggs A."/>
            <person name="Gujja S."/>
            <person name="Heilman E."/>
            <person name="Heiman D."/>
            <person name="Howarth C."/>
            <person name="Mehta T."/>
            <person name="Neiman D."/>
            <person name="Pearson M."/>
            <person name="Roberts A."/>
            <person name="Saif S."/>
            <person name="Shea T."/>
            <person name="Shenoy N."/>
            <person name="Sisk P."/>
            <person name="Stolte C."/>
            <person name="Sykes S."/>
            <person name="White J."/>
            <person name="Yandava C."/>
            <person name="Burger G."/>
            <person name="Gray M.W."/>
            <person name="Holland P.W.H."/>
            <person name="King N."/>
            <person name="Lang F.B.F."/>
            <person name="Roger A.J."/>
            <person name="Ruiz-Trillo I."/>
            <person name="Haas B."/>
            <person name="Nusbaum C."/>
            <person name="Birren B."/>
        </authorList>
    </citation>
    <scope>NUCLEOTIDE SEQUENCE [LARGE SCALE GENOMIC DNA]</scope>
    <source>
        <strain evidence="4 5">JP610</strain>
    </source>
</reference>
<dbReference type="OrthoDB" id="10248838at2759"/>
<dbReference type="RefSeq" id="XP_014158857.1">
    <property type="nucleotide sequence ID" value="XM_014303382.1"/>
</dbReference>
<keyword evidence="5" id="KW-1185">Reference proteome</keyword>
<accession>A0A0L0G7H8</accession>
<dbReference type="eggNOG" id="KOG1296">
    <property type="taxonomic scope" value="Eukaryota"/>
</dbReference>
<evidence type="ECO:0000313" key="5">
    <source>
        <dbReference type="Proteomes" id="UP000054560"/>
    </source>
</evidence>
<dbReference type="SUPFAM" id="SSF141678">
    <property type="entry name" value="MAL13P1.257-like"/>
    <property type="match status" value="1"/>
</dbReference>
<gene>
    <name evidence="4" type="ORF">SARC_02846</name>
</gene>
<proteinExistence type="inferred from homology"/>
<dbReference type="GO" id="GO:0008270">
    <property type="term" value="F:zinc ion binding"/>
    <property type="evidence" value="ECO:0007669"/>
    <property type="project" value="TreeGrafter"/>
</dbReference>
<dbReference type="PANTHER" id="PTHR12857:SF0">
    <property type="entry name" value="CXXC MOTIF CONTAINING ZINC BINDING PROTEIN"/>
    <property type="match status" value="1"/>
</dbReference>